<name>A0ABP9D8C9_9BACT</name>
<dbReference type="Gene3D" id="3.30.460.40">
    <property type="match status" value="1"/>
</dbReference>
<gene>
    <name evidence="1" type="ORF">GCM10023331_18790</name>
</gene>
<evidence type="ECO:0000313" key="2">
    <source>
        <dbReference type="Proteomes" id="UP001500298"/>
    </source>
</evidence>
<dbReference type="Proteomes" id="UP001500298">
    <property type="component" value="Unassembled WGS sequence"/>
</dbReference>
<dbReference type="Pfam" id="PF14907">
    <property type="entry name" value="NTP_transf_5"/>
    <property type="match status" value="1"/>
</dbReference>
<dbReference type="InterPro" id="IPR039498">
    <property type="entry name" value="NTP_transf_5"/>
</dbReference>
<keyword evidence="2" id="KW-1185">Reference proteome</keyword>
<evidence type="ECO:0000313" key="1">
    <source>
        <dbReference type="EMBL" id="GAA4833811.1"/>
    </source>
</evidence>
<evidence type="ECO:0008006" key="3">
    <source>
        <dbReference type="Google" id="ProtNLM"/>
    </source>
</evidence>
<protein>
    <recommendedName>
        <fullName evidence="3">Nucleotidyltransferase</fullName>
    </recommendedName>
</protein>
<sequence>MKACLSQHKEEALENFNLWLDFHGFEVEEIPRGHILPTIYDSLEMGSKKLLPLVYKNFKQLGVEHRAVQQFEGYYKHTWYKNQLLRKQCTDFTQMLNEANIDYFLTKGLPLITRYYQDFGARPTSDIDMVIKQENWEETVTLLEKSGWKPLLPHRDHRKIPASHVLHALTFVKGNFQLDLHWRFSHSVFHVNWSKAEIFQYVENPTKEMRCLNDTLNFILIIVHGVKLNPMRPIRWVTDAVNILRTGNINWDTVYRFAQDNKLKSPLFEALQYLNEKGFCTIPNQVLTDLSNTKKVDFFSLMETRLATKFQFLRATYLSFYLTDNPIAGLRLLKRHYQYTWNCDSNIILLILILKKINTKFISRS</sequence>
<proteinExistence type="predicted"/>
<organism evidence="1 2">
    <name type="scientific">Algivirga pacifica</name>
    <dbReference type="NCBI Taxonomy" id="1162670"/>
    <lineage>
        <taxon>Bacteria</taxon>
        <taxon>Pseudomonadati</taxon>
        <taxon>Bacteroidota</taxon>
        <taxon>Cytophagia</taxon>
        <taxon>Cytophagales</taxon>
        <taxon>Flammeovirgaceae</taxon>
        <taxon>Algivirga</taxon>
    </lineage>
</organism>
<dbReference type="EMBL" id="BAABJX010000029">
    <property type="protein sequence ID" value="GAA4833811.1"/>
    <property type="molecule type" value="Genomic_DNA"/>
</dbReference>
<accession>A0ABP9D8C9</accession>
<reference evidence="2" key="1">
    <citation type="journal article" date="2019" name="Int. J. Syst. Evol. Microbiol.">
        <title>The Global Catalogue of Microorganisms (GCM) 10K type strain sequencing project: providing services to taxonomists for standard genome sequencing and annotation.</title>
        <authorList>
            <consortium name="The Broad Institute Genomics Platform"/>
            <consortium name="The Broad Institute Genome Sequencing Center for Infectious Disease"/>
            <person name="Wu L."/>
            <person name="Ma J."/>
        </authorList>
    </citation>
    <scope>NUCLEOTIDE SEQUENCE [LARGE SCALE GENOMIC DNA]</scope>
    <source>
        <strain evidence="2">JCM 18326</strain>
    </source>
</reference>
<comment type="caution">
    <text evidence="1">The sequence shown here is derived from an EMBL/GenBank/DDBJ whole genome shotgun (WGS) entry which is preliminary data.</text>
</comment>